<evidence type="ECO:0000259" key="4">
    <source>
        <dbReference type="PROSITE" id="PS01124"/>
    </source>
</evidence>
<dbReference type="GO" id="GO:0000976">
    <property type="term" value="F:transcription cis-regulatory region binding"/>
    <property type="evidence" value="ECO:0007669"/>
    <property type="project" value="TreeGrafter"/>
</dbReference>
<feature type="domain" description="HTH araC/xylS-type" evidence="4">
    <location>
        <begin position="235"/>
        <end position="333"/>
    </location>
</feature>
<sequence length="339" mass="35650">MDSMVRAASLRGLPQLVDGLGGDGTALLARFRVPAPALDSDDAVIPAPAAGRILETAAAELDCPDLGLRLAGEQNATVLGPLALAIENSPTFGAALETANRFLFVHSPALTVSQIPDPAGRPGVVGLLYRGTDAELLPPQVVDLGLGLFHRIIVLLRGGPYGLRSVHLPHAPLAPVGSYTAFFGADVRFDRPDAVLRVPGGLATMAVPGGNQVLRDIAVDYITSHFPAPGRSVADRVRLLLSQALGTSPVEVGAIARLLRTHPRTLQRRLAAEGTTFEAILDDVRRVTAVRLITQTDLPLSQVTAMVGLAEQSALSRAARRWFGVSPRELRATAAGPSR</sequence>
<dbReference type="Pfam" id="PF12833">
    <property type="entry name" value="HTH_18"/>
    <property type="match status" value="1"/>
</dbReference>
<dbReference type="Gene3D" id="1.10.10.60">
    <property type="entry name" value="Homeodomain-like"/>
    <property type="match status" value="1"/>
</dbReference>
<dbReference type="PROSITE" id="PS01124">
    <property type="entry name" value="HTH_ARAC_FAMILY_2"/>
    <property type="match status" value="1"/>
</dbReference>
<reference evidence="5" key="1">
    <citation type="submission" date="2021-03" db="EMBL/GenBank/DDBJ databases">
        <title>Whole genome shotgun sequence of Actinoplanes auranticolor NBRC 12245.</title>
        <authorList>
            <person name="Komaki H."/>
            <person name="Tamura T."/>
        </authorList>
    </citation>
    <scope>NUCLEOTIDE SEQUENCE</scope>
    <source>
        <strain evidence="5">NBRC 12245</strain>
    </source>
</reference>
<organism evidence="5 6">
    <name type="scientific">Actinoplanes auranticolor</name>
    <dbReference type="NCBI Taxonomy" id="47988"/>
    <lineage>
        <taxon>Bacteria</taxon>
        <taxon>Bacillati</taxon>
        <taxon>Actinomycetota</taxon>
        <taxon>Actinomycetes</taxon>
        <taxon>Micromonosporales</taxon>
        <taxon>Micromonosporaceae</taxon>
        <taxon>Actinoplanes</taxon>
    </lineage>
</organism>
<accession>A0A919VJA9</accession>
<dbReference type="RefSeq" id="WP_246595156.1">
    <property type="nucleotide sequence ID" value="NZ_BAABEA010000008.1"/>
</dbReference>
<protein>
    <submittedName>
        <fullName evidence="5">HTH-type transcriptional regulator VirS</fullName>
    </submittedName>
</protein>
<comment type="caution">
    <text evidence="5">The sequence shown here is derived from an EMBL/GenBank/DDBJ whole genome shotgun (WGS) entry which is preliminary data.</text>
</comment>
<proteinExistence type="predicted"/>
<dbReference type="SUPFAM" id="SSF46689">
    <property type="entry name" value="Homeodomain-like"/>
    <property type="match status" value="1"/>
</dbReference>
<evidence type="ECO:0000256" key="1">
    <source>
        <dbReference type="ARBA" id="ARBA00023015"/>
    </source>
</evidence>
<dbReference type="PANTHER" id="PTHR47894">
    <property type="entry name" value="HTH-TYPE TRANSCRIPTIONAL REGULATOR GADX"/>
    <property type="match status" value="1"/>
</dbReference>
<keyword evidence="1" id="KW-0805">Transcription regulation</keyword>
<name>A0A919VJA9_9ACTN</name>
<evidence type="ECO:0000313" key="5">
    <source>
        <dbReference type="EMBL" id="GIM68096.1"/>
    </source>
</evidence>
<dbReference type="InterPro" id="IPR009057">
    <property type="entry name" value="Homeodomain-like_sf"/>
</dbReference>
<dbReference type="InterPro" id="IPR032687">
    <property type="entry name" value="AraC-type_N"/>
</dbReference>
<keyword evidence="3" id="KW-0804">Transcription</keyword>
<dbReference type="Proteomes" id="UP000681340">
    <property type="component" value="Unassembled WGS sequence"/>
</dbReference>
<dbReference type="PANTHER" id="PTHR47894:SF4">
    <property type="entry name" value="HTH-TYPE TRANSCRIPTIONAL REGULATOR GADX"/>
    <property type="match status" value="1"/>
</dbReference>
<evidence type="ECO:0000313" key="6">
    <source>
        <dbReference type="Proteomes" id="UP000681340"/>
    </source>
</evidence>
<dbReference type="AlphaFoldDB" id="A0A919VJA9"/>
<dbReference type="EMBL" id="BOQL01000024">
    <property type="protein sequence ID" value="GIM68096.1"/>
    <property type="molecule type" value="Genomic_DNA"/>
</dbReference>
<dbReference type="InterPro" id="IPR018060">
    <property type="entry name" value="HTH_AraC"/>
</dbReference>
<dbReference type="GO" id="GO:0003700">
    <property type="term" value="F:DNA-binding transcription factor activity"/>
    <property type="evidence" value="ECO:0007669"/>
    <property type="project" value="InterPro"/>
</dbReference>
<dbReference type="SMART" id="SM00342">
    <property type="entry name" value="HTH_ARAC"/>
    <property type="match status" value="1"/>
</dbReference>
<keyword evidence="6" id="KW-1185">Reference proteome</keyword>
<dbReference type="Pfam" id="PF12625">
    <property type="entry name" value="Arabinose_bd"/>
    <property type="match status" value="1"/>
</dbReference>
<evidence type="ECO:0000256" key="2">
    <source>
        <dbReference type="ARBA" id="ARBA00023125"/>
    </source>
</evidence>
<evidence type="ECO:0000256" key="3">
    <source>
        <dbReference type="ARBA" id="ARBA00023163"/>
    </source>
</evidence>
<keyword evidence="2" id="KW-0238">DNA-binding</keyword>
<gene>
    <name evidence="5" type="primary">virS</name>
    <name evidence="5" type="ORF">Aau02nite_30110</name>
</gene>
<dbReference type="GO" id="GO:0005829">
    <property type="term" value="C:cytosol"/>
    <property type="evidence" value="ECO:0007669"/>
    <property type="project" value="TreeGrafter"/>
</dbReference>